<dbReference type="EMBL" id="LT629791">
    <property type="protein sequence ID" value="SDU73284.1"/>
    <property type="molecule type" value="Genomic_DNA"/>
</dbReference>
<reference evidence="3" key="1">
    <citation type="submission" date="2016-10" db="EMBL/GenBank/DDBJ databases">
        <authorList>
            <person name="Varghese N."/>
            <person name="Submissions S."/>
        </authorList>
    </citation>
    <scope>NUCLEOTIDE SEQUENCE [LARGE SCALE GENOMIC DNA]</scope>
    <source>
        <strain evidence="3">DSM 45079</strain>
    </source>
</reference>
<evidence type="ECO:0000313" key="3">
    <source>
        <dbReference type="Proteomes" id="UP000182977"/>
    </source>
</evidence>
<protein>
    <recommendedName>
        <fullName evidence="4">Secreted protein</fullName>
    </recommendedName>
</protein>
<dbReference type="RefSeq" id="WP_046770479.1">
    <property type="nucleotide sequence ID" value="NZ_LBMC01000020.1"/>
</dbReference>
<dbReference type="Proteomes" id="UP000182977">
    <property type="component" value="Chromosome I"/>
</dbReference>
<evidence type="ECO:0000256" key="1">
    <source>
        <dbReference type="SAM" id="SignalP"/>
    </source>
</evidence>
<evidence type="ECO:0008006" key="4">
    <source>
        <dbReference type="Google" id="ProtNLM"/>
    </source>
</evidence>
<keyword evidence="1" id="KW-0732">Signal</keyword>
<gene>
    <name evidence="2" type="ORF">SAMN04488563_4507</name>
</gene>
<evidence type="ECO:0000313" key="2">
    <source>
        <dbReference type="EMBL" id="SDU73284.1"/>
    </source>
</evidence>
<sequence>MLKKFTGLLAAAALSAATLAGGATAATAATTQAEPAPSSGPITAMSWHRSPYYPNAATCMAVLASQRAAGVPTMPGTGPCYSSAQGYFFWYWR</sequence>
<dbReference type="OrthoDB" id="5192995at2"/>
<proteinExistence type="predicted"/>
<name>A0A1H2KXR7_9ACTN</name>
<dbReference type="AlphaFoldDB" id="A0A1H2KXR7"/>
<organism evidence="2 3">
    <name type="scientific">Jiangella alkaliphila</name>
    <dbReference type="NCBI Taxonomy" id="419479"/>
    <lineage>
        <taxon>Bacteria</taxon>
        <taxon>Bacillati</taxon>
        <taxon>Actinomycetota</taxon>
        <taxon>Actinomycetes</taxon>
        <taxon>Jiangellales</taxon>
        <taxon>Jiangellaceae</taxon>
        <taxon>Jiangella</taxon>
    </lineage>
</organism>
<keyword evidence="3" id="KW-1185">Reference proteome</keyword>
<dbReference type="STRING" id="419479.SAMN04488563_4507"/>
<feature type="chain" id="PRO_5009278840" description="Secreted protein" evidence="1">
    <location>
        <begin position="26"/>
        <end position="93"/>
    </location>
</feature>
<feature type="signal peptide" evidence="1">
    <location>
        <begin position="1"/>
        <end position="25"/>
    </location>
</feature>
<accession>A0A1H2KXR7</accession>